<dbReference type="InterPro" id="IPR019760">
    <property type="entry name" value="DNA-dir_DNA_pol_A_CS"/>
</dbReference>
<keyword evidence="6" id="KW-0235">DNA replication</keyword>
<dbReference type="PRINTS" id="PR00868">
    <property type="entry name" value="DNAPOLI"/>
</dbReference>
<dbReference type="GO" id="GO:0003887">
    <property type="term" value="F:DNA-directed DNA polymerase activity"/>
    <property type="evidence" value="ECO:0007669"/>
    <property type="project" value="UniProtKB-KW"/>
</dbReference>
<evidence type="ECO:0000313" key="14">
    <source>
        <dbReference type="Proteomes" id="UP000266996"/>
    </source>
</evidence>
<dbReference type="RefSeq" id="YP_009815383.1">
    <property type="nucleotide sequence ID" value="NC_048093.1"/>
</dbReference>
<dbReference type="GO" id="GO:0003677">
    <property type="term" value="F:DNA binding"/>
    <property type="evidence" value="ECO:0007669"/>
    <property type="project" value="UniProtKB-KW"/>
</dbReference>
<keyword evidence="4" id="KW-0808">Transferase</keyword>
<evidence type="ECO:0000256" key="4">
    <source>
        <dbReference type="ARBA" id="ARBA00022679"/>
    </source>
</evidence>
<dbReference type="InterPro" id="IPR002562">
    <property type="entry name" value="3'-5'_exonuclease_dom"/>
</dbReference>
<proteinExistence type="inferred from homology"/>
<evidence type="ECO:0000256" key="1">
    <source>
        <dbReference type="ARBA" id="ARBA00007705"/>
    </source>
</evidence>
<dbReference type="GO" id="GO:0039693">
    <property type="term" value="P:viral DNA genome replication"/>
    <property type="evidence" value="ECO:0007669"/>
    <property type="project" value="UniProtKB-KW"/>
</dbReference>
<evidence type="ECO:0000256" key="2">
    <source>
        <dbReference type="ARBA" id="ARBA00012417"/>
    </source>
</evidence>
<dbReference type="EC" id="2.7.7.7" evidence="2"/>
<dbReference type="GeneID" id="55006607"/>
<dbReference type="InterPro" id="IPR043502">
    <property type="entry name" value="DNA/RNA_pol_sf"/>
</dbReference>
<keyword evidence="9" id="KW-0238">DNA-binding</keyword>
<name>A0A3G2KFM5_9CAUD</name>
<dbReference type="GO" id="GO:0006261">
    <property type="term" value="P:DNA-templated DNA replication"/>
    <property type="evidence" value="ECO:0007669"/>
    <property type="project" value="InterPro"/>
</dbReference>
<dbReference type="SMART" id="SM00474">
    <property type="entry name" value="35EXOc"/>
    <property type="match status" value="1"/>
</dbReference>
<keyword evidence="7" id="KW-0239">DNA-directed DNA polymerase</keyword>
<evidence type="ECO:0000256" key="7">
    <source>
        <dbReference type="ARBA" id="ARBA00022932"/>
    </source>
</evidence>
<dbReference type="GO" id="GO:0006302">
    <property type="term" value="P:double-strand break repair"/>
    <property type="evidence" value="ECO:0007669"/>
    <property type="project" value="TreeGrafter"/>
</dbReference>
<dbReference type="SUPFAM" id="SSF53098">
    <property type="entry name" value="Ribonuclease H-like"/>
    <property type="match status" value="1"/>
</dbReference>
<organism evidence="13 14">
    <name type="scientific">Arthrobacter phage DrManhattan</name>
    <dbReference type="NCBI Taxonomy" id="2419955"/>
    <lineage>
        <taxon>Viruses</taxon>
        <taxon>Duplodnaviria</taxon>
        <taxon>Heunggongvirae</taxon>
        <taxon>Uroviricota</taxon>
        <taxon>Caudoviricetes</taxon>
        <taxon>Casidaviridae</taxon>
        <taxon>Manhattanvirus</taxon>
        <taxon>Manhattanvirus drmanhattan</taxon>
    </lineage>
</organism>
<dbReference type="SUPFAM" id="SSF56672">
    <property type="entry name" value="DNA/RNA polymerases"/>
    <property type="match status" value="1"/>
</dbReference>
<evidence type="ECO:0000256" key="3">
    <source>
        <dbReference type="ARBA" id="ARBA00015749"/>
    </source>
</evidence>
<dbReference type="EMBL" id="MH834610">
    <property type="protein sequence ID" value="AYN57760.1"/>
    <property type="molecule type" value="Genomic_DNA"/>
</dbReference>
<gene>
    <name evidence="13" type="primary">40</name>
    <name evidence="13" type="ORF">PBI_DRMANHATTAN_40</name>
</gene>
<dbReference type="Gene3D" id="3.30.70.370">
    <property type="match status" value="1"/>
</dbReference>
<dbReference type="PANTHER" id="PTHR10133">
    <property type="entry name" value="DNA POLYMERASE I"/>
    <property type="match status" value="1"/>
</dbReference>
<comment type="similarity">
    <text evidence="1">Belongs to the DNA polymerase type-A family.</text>
</comment>
<dbReference type="PANTHER" id="PTHR10133:SF27">
    <property type="entry name" value="DNA POLYMERASE NU"/>
    <property type="match status" value="1"/>
</dbReference>
<dbReference type="InterPro" id="IPR002298">
    <property type="entry name" value="DNA_polymerase_A"/>
</dbReference>
<evidence type="ECO:0000256" key="6">
    <source>
        <dbReference type="ARBA" id="ARBA00022705"/>
    </source>
</evidence>
<sequence length="636" mass="71332">MITLAHTIAGDDCRIYMPERRQDLPGFHDFLAQGDKVLGLDTETTGLGIYEREFGTRLVQIGNAREAWVLRVDLFADEIRKALRQARHFVVHNAAYDLQVIDRTLGVKIEELASRVFDTKIFAHLLDPRMKSEGGAGLRLKELSEIYVDDTAPDTEEGLSAIFSKLFSEWKKTVSKETIETFIRKNGNRPHIPFGFANIKIDHELYVRYAGLDVILVTRLFYELAPIIKDLGLNDLSKFEHHLQGLLCLMQRKGMKLDVGYIHELREDLIREHDEFAMVAKRYGVENINSTDQVAAALIGMGETLTETTDSGKWKVDKAVLSTLADLDREWERIEAREPNPLADAVMRAKRASKWQTSYVDAFLDFRDEDDRLHASINGLQARTARMSVSRPPLQQLPSGDFKIRRAVVADPGHVMISSDYDQIELRVLAALADVKAMKKAIAEGIDLHGYTAELIYGPEFTKFHRKLSKGTGFGKVYGGGAVTLARQTGADMDSVKHAIAEYDRVYPEIKRYSKKLQSRAEFGKKEVITVSGRHLPLDRDRLYSATNYVIQSTARDILAQAIVDLFDAGLGDYLLLPIHDELLAQAPAEDADDVARELGRIMSGMFYGVPLSSTGEVTGRNWGAAYGADKLAGIW</sequence>
<dbReference type="InterPro" id="IPR001098">
    <property type="entry name" value="DNA-dir_DNA_pol_A_palm_dom"/>
</dbReference>
<dbReference type="InterPro" id="IPR012337">
    <property type="entry name" value="RNaseH-like_sf"/>
</dbReference>
<dbReference type="KEGG" id="vg:55006607"/>
<protein>
    <recommendedName>
        <fullName evidence="3">DNA polymerase</fullName>
        <ecNumber evidence="2">2.7.7.7</ecNumber>
    </recommendedName>
</protein>
<dbReference type="Pfam" id="PF01612">
    <property type="entry name" value="DNA_pol_A_exo1"/>
    <property type="match status" value="1"/>
</dbReference>
<dbReference type="PROSITE" id="PS00447">
    <property type="entry name" value="DNA_POLYMERASE_A"/>
    <property type="match status" value="1"/>
</dbReference>
<evidence type="ECO:0000259" key="11">
    <source>
        <dbReference type="SMART" id="SM00474"/>
    </source>
</evidence>
<evidence type="ECO:0000259" key="12">
    <source>
        <dbReference type="SMART" id="SM00482"/>
    </source>
</evidence>
<evidence type="ECO:0000256" key="9">
    <source>
        <dbReference type="ARBA" id="ARBA00023125"/>
    </source>
</evidence>
<dbReference type="GO" id="GO:0008408">
    <property type="term" value="F:3'-5' exonuclease activity"/>
    <property type="evidence" value="ECO:0007669"/>
    <property type="project" value="InterPro"/>
</dbReference>
<dbReference type="Gene3D" id="3.30.420.10">
    <property type="entry name" value="Ribonuclease H-like superfamily/Ribonuclease H"/>
    <property type="match status" value="1"/>
</dbReference>
<reference evidence="14" key="1">
    <citation type="submission" date="2018-09" db="EMBL/GenBank/DDBJ databases">
        <authorList>
            <person name="Rimple P.A."/>
            <person name="Stoner T.H."/>
            <person name="Garlena R.A."/>
            <person name="Russell D.A."/>
            <person name="Pope W.H."/>
            <person name="Jacobs-Sera D."/>
            <person name="Hatfull G.F."/>
        </authorList>
    </citation>
    <scope>NUCLEOTIDE SEQUENCE [LARGE SCALE GENOMIC DNA]</scope>
</reference>
<evidence type="ECO:0000256" key="10">
    <source>
        <dbReference type="ARBA" id="ARBA00049244"/>
    </source>
</evidence>
<keyword evidence="8" id="KW-1194">Viral DNA replication</keyword>
<evidence type="ECO:0000256" key="5">
    <source>
        <dbReference type="ARBA" id="ARBA00022695"/>
    </source>
</evidence>
<keyword evidence="5" id="KW-0548">Nucleotidyltransferase</keyword>
<dbReference type="SMART" id="SM00482">
    <property type="entry name" value="POLAc"/>
    <property type="match status" value="1"/>
</dbReference>
<dbReference type="Proteomes" id="UP000266996">
    <property type="component" value="Segment"/>
</dbReference>
<comment type="catalytic activity">
    <reaction evidence="10">
        <text>DNA(n) + a 2'-deoxyribonucleoside 5'-triphosphate = DNA(n+1) + diphosphate</text>
        <dbReference type="Rhea" id="RHEA:22508"/>
        <dbReference type="Rhea" id="RHEA-COMP:17339"/>
        <dbReference type="Rhea" id="RHEA-COMP:17340"/>
        <dbReference type="ChEBI" id="CHEBI:33019"/>
        <dbReference type="ChEBI" id="CHEBI:61560"/>
        <dbReference type="ChEBI" id="CHEBI:173112"/>
        <dbReference type="EC" id="2.7.7.7"/>
    </reaction>
</comment>
<evidence type="ECO:0000256" key="8">
    <source>
        <dbReference type="ARBA" id="ARBA00023109"/>
    </source>
</evidence>
<feature type="domain" description="DNA-directed DNA polymerase family A palm" evidence="12">
    <location>
        <begin position="401"/>
        <end position="591"/>
    </location>
</feature>
<keyword evidence="14" id="KW-1185">Reference proteome</keyword>
<accession>A0A3G2KFM5</accession>
<evidence type="ECO:0000313" key="13">
    <source>
        <dbReference type="EMBL" id="AYN57760.1"/>
    </source>
</evidence>
<dbReference type="Gene3D" id="1.10.150.20">
    <property type="entry name" value="5' to 3' exonuclease, C-terminal subdomain"/>
    <property type="match status" value="1"/>
</dbReference>
<dbReference type="Gene3D" id="1.20.1060.10">
    <property type="entry name" value="Taq DNA Polymerase, Chain T, domain 4"/>
    <property type="match status" value="1"/>
</dbReference>
<dbReference type="Pfam" id="PF00476">
    <property type="entry name" value="DNA_pol_A"/>
    <property type="match status" value="1"/>
</dbReference>
<feature type="domain" description="3'-5' exonuclease" evidence="11">
    <location>
        <begin position="15"/>
        <end position="229"/>
    </location>
</feature>
<dbReference type="InterPro" id="IPR036397">
    <property type="entry name" value="RNaseH_sf"/>
</dbReference>